<reference evidence="1 2" key="1">
    <citation type="submission" date="2015-04" db="EMBL/GenBank/DDBJ databases">
        <authorList>
            <person name="Syromyatnikov M.Y."/>
            <person name="Popov V.N."/>
        </authorList>
    </citation>
    <scope>NUCLEOTIDE SEQUENCE [LARGE SCALE GENOMIC DNA]</scope>
</reference>
<evidence type="ECO:0000313" key="1">
    <source>
        <dbReference type="EMBL" id="CRK93293.1"/>
    </source>
</evidence>
<gene>
    <name evidence="1" type="ORF">CLUMA_CG006836</name>
</gene>
<organism evidence="1 2">
    <name type="scientific">Clunio marinus</name>
    <dbReference type="NCBI Taxonomy" id="568069"/>
    <lineage>
        <taxon>Eukaryota</taxon>
        <taxon>Metazoa</taxon>
        <taxon>Ecdysozoa</taxon>
        <taxon>Arthropoda</taxon>
        <taxon>Hexapoda</taxon>
        <taxon>Insecta</taxon>
        <taxon>Pterygota</taxon>
        <taxon>Neoptera</taxon>
        <taxon>Endopterygota</taxon>
        <taxon>Diptera</taxon>
        <taxon>Nematocera</taxon>
        <taxon>Chironomoidea</taxon>
        <taxon>Chironomidae</taxon>
        <taxon>Clunio</taxon>
    </lineage>
</organism>
<keyword evidence="2" id="KW-1185">Reference proteome</keyword>
<evidence type="ECO:0000313" key="2">
    <source>
        <dbReference type="Proteomes" id="UP000183832"/>
    </source>
</evidence>
<sequence>MHRQKVSRRNSAKTTKRFPKMPLLMITQEKKTSINDLNRASIKHKIALALMFSGKIFLNASLKHSIAYHSQHLPLREEFRENF</sequence>
<dbReference type="EMBL" id="CVRI01000037">
    <property type="protein sequence ID" value="CRK93293.1"/>
    <property type="molecule type" value="Genomic_DNA"/>
</dbReference>
<name>A0A1J1HZ38_9DIPT</name>
<protein>
    <submittedName>
        <fullName evidence="1">CLUMA_CG006836, isoform A</fullName>
    </submittedName>
</protein>
<dbReference type="AlphaFoldDB" id="A0A1J1HZ38"/>
<proteinExistence type="predicted"/>
<accession>A0A1J1HZ38</accession>
<dbReference type="Proteomes" id="UP000183832">
    <property type="component" value="Unassembled WGS sequence"/>
</dbReference>